<dbReference type="PANTHER" id="PTHR48100:SF1">
    <property type="entry name" value="HISTIDINE PHOSPHATASE FAMILY PROTEIN-RELATED"/>
    <property type="match status" value="1"/>
</dbReference>
<accession>A0A3S8U8J9</accession>
<dbReference type="GO" id="GO:0016791">
    <property type="term" value="F:phosphatase activity"/>
    <property type="evidence" value="ECO:0007669"/>
    <property type="project" value="TreeGrafter"/>
</dbReference>
<dbReference type="RefSeq" id="WP_125326044.1">
    <property type="nucleotide sequence ID" value="NZ_CP034328.1"/>
</dbReference>
<dbReference type="SMART" id="SM00855">
    <property type="entry name" value="PGAM"/>
    <property type="match status" value="1"/>
</dbReference>
<reference evidence="1 2" key="1">
    <citation type="submission" date="2018-12" db="EMBL/GenBank/DDBJ databases">
        <title>Complete genome sequencing of Tabrizicola sp. K13M18.</title>
        <authorList>
            <person name="Bae J.-W."/>
        </authorList>
    </citation>
    <scope>NUCLEOTIDE SEQUENCE [LARGE SCALE GENOMIC DNA]</scope>
    <source>
        <strain evidence="1 2">K13M18</strain>
    </source>
</reference>
<protein>
    <submittedName>
        <fullName evidence="1">Histidine phosphatase family protein</fullName>
    </submittedName>
</protein>
<evidence type="ECO:0000313" key="2">
    <source>
        <dbReference type="Proteomes" id="UP000282002"/>
    </source>
</evidence>
<dbReference type="AlphaFoldDB" id="A0A3S8U8J9"/>
<sequence>MTRFWLVRHGPTHAKTMVGWTDLPADLSDSAALARLNAHLPPDAPVISSDLVRAIATADALGPRPRLPHDPALREMHFGQWETRAFAEIEAENPDHIRAFWETPGDIRPPGGESWNDLANRIWAVLDRLQGLAPDLIIVAHFGPILAALQRAENLSPEAVFAHRIDNLSVTCLTLDPPQVHAINHCP</sequence>
<proteinExistence type="predicted"/>
<dbReference type="GO" id="GO:0005737">
    <property type="term" value="C:cytoplasm"/>
    <property type="evidence" value="ECO:0007669"/>
    <property type="project" value="TreeGrafter"/>
</dbReference>
<dbReference type="KEGG" id="taw:EI545_13995"/>
<dbReference type="OrthoDB" id="8347407at2"/>
<dbReference type="Gene3D" id="3.40.50.1240">
    <property type="entry name" value="Phosphoglycerate mutase-like"/>
    <property type="match status" value="1"/>
</dbReference>
<dbReference type="InterPro" id="IPR050275">
    <property type="entry name" value="PGM_Phosphatase"/>
</dbReference>
<dbReference type="Pfam" id="PF00300">
    <property type="entry name" value="His_Phos_1"/>
    <property type="match status" value="1"/>
</dbReference>
<keyword evidence="2" id="KW-1185">Reference proteome</keyword>
<dbReference type="Proteomes" id="UP000282002">
    <property type="component" value="Chromosome"/>
</dbReference>
<dbReference type="SUPFAM" id="SSF53254">
    <property type="entry name" value="Phosphoglycerate mutase-like"/>
    <property type="match status" value="1"/>
</dbReference>
<dbReference type="InterPro" id="IPR013078">
    <property type="entry name" value="His_Pase_superF_clade-1"/>
</dbReference>
<gene>
    <name evidence="1" type="ORF">EI545_13995</name>
</gene>
<dbReference type="CDD" id="cd07067">
    <property type="entry name" value="HP_PGM_like"/>
    <property type="match status" value="1"/>
</dbReference>
<organism evidence="1 2">
    <name type="scientific">Tabrizicola piscis</name>
    <dbReference type="NCBI Taxonomy" id="2494374"/>
    <lineage>
        <taxon>Bacteria</taxon>
        <taxon>Pseudomonadati</taxon>
        <taxon>Pseudomonadota</taxon>
        <taxon>Alphaproteobacteria</taxon>
        <taxon>Rhodobacterales</taxon>
        <taxon>Paracoccaceae</taxon>
        <taxon>Tabrizicola</taxon>
    </lineage>
</organism>
<name>A0A3S8U8J9_9RHOB</name>
<dbReference type="PANTHER" id="PTHR48100">
    <property type="entry name" value="BROAD-SPECIFICITY PHOSPHATASE YOR283W-RELATED"/>
    <property type="match status" value="1"/>
</dbReference>
<dbReference type="InterPro" id="IPR029033">
    <property type="entry name" value="His_PPase_superfam"/>
</dbReference>
<evidence type="ECO:0000313" key="1">
    <source>
        <dbReference type="EMBL" id="AZL59849.1"/>
    </source>
</evidence>
<dbReference type="EMBL" id="CP034328">
    <property type="protein sequence ID" value="AZL59849.1"/>
    <property type="molecule type" value="Genomic_DNA"/>
</dbReference>